<feature type="domain" description="DUF5666" evidence="1">
    <location>
        <begin position="268"/>
        <end position="327"/>
    </location>
</feature>
<evidence type="ECO:0000313" key="2">
    <source>
        <dbReference type="EMBL" id="PLW69597.1"/>
    </source>
</evidence>
<feature type="domain" description="DUF5666" evidence="1">
    <location>
        <begin position="340"/>
        <end position="407"/>
    </location>
</feature>
<name>A0A2N5X534_9GAMM</name>
<proteinExistence type="predicted"/>
<dbReference type="InterPro" id="IPR043724">
    <property type="entry name" value="DUF5666"/>
</dbReference>
<feature type="domain" description="DUF5666" evidence="1">
    <location>
        <begin position="417"/>
        <end position="481"/>
    </location>
</feature>
<organism evidence="2 3">
    <name type="scientific">Pseudohalioglobus lutimaris</name>
    <dbReference type="NCBI Taxonomy" id="1737061"/>
    <lineage>
        <taxon>Bacteria</taxon>
        <taxon>Pseudomonadati</taxon>
        <taxon>Pseudomonadota</taxon>
        <taxon>Gammaproteobacteria</taxon>
        <taxon>Cellvibrionales</taxon>
        <taxon>Halieaceae</taxon>
        <taxon>Pseudohalioglobus</taxon>
    </lineage>
</organism>
<comment type="caution">
    <text evidence="2">The sequence shown here is derived from an EMBL/GenBank/DDBJ whole genome shotgun (WGS) entry which is preliminary data.</text>
</comment>
<feature type="domain" description="DUF5666" evidence="1">
    <location>
        <begin position="115"/>
        <end position="181"/>
    </location>
</feature>
<reference evidence="2 3" key="1">
    <citation type="submission" date="2018-01" db="EMBL/GenBank/DDBJ databases">
        <title>The draft genome sequence of Halioglobus lutimaris HF004.</title>
        <authorList>
            <person name="Du Z.-J."/>
            <person name="Shi M.-J."/>
        </authorList>
    </citation>
    <scope>NUCLEOTIDE SEQUENCE [LARGE SCALE GENOMIC DNA]</scope>
    <source>
        <strain evidence="2 3">HF004</strain>
    </source>
</reference>
<feature type="domain" description="DUF5666" evidence="1">
    <location>
        <begin position="192"/>
        <end position="250"/>
    </location>
</feature>
<dbReference type="AlphaFoldDB" id="A0A2N5X534"/>
<accession>A0A2N5X534</accession>
<dbReference type="Pfam" id="PF18914">
    <property type="entry name" value="DUF5666"/>
    <property type="match status" value="5"/>
</dbReference>
<keyword evidence="3" id="KW-1185">Reference proteome</keyword>
<dbReference type="EMBL" id="PKUS01000005">
    <property type="protein sequence ID" value="PLW69597.1"/>
    <property type="molecule type" value="Genomic_DNA"/>
</dbReference>
<gene>
    <name evidence="2" type="ORF">C0039_06185</name>
</gene>
<evidence type="ECO:0000313" key="3">
    <source>
        <dbReference type="Proteomes" id="UP000235005"/>
    </source>
</evidence>
<dbReference type="Proteomes" id="UP000235005">
    <property type="component" value="Unassembled WGS sequence"/>
</dbReference>
<protein>
    <recommendedName>
        <fullName evidence="1">DUF5666 domain-containing protein</fullName>
    </recommendedName>
</protein>
<evidence type="ECO:0000259" key="1">
    <source>
        <dbReference type="Pfam" id="PF18914"/>
    </source>
</evidence>
<sequence>MIGAAVLCIGLAACGSSGNSSGGSGGNPDPVVPVPSPSTVVGEGIVRQYSGSGATLTVGTKQFDVSDADLRVTIDDEPAGLSDLRVGQRIRYQGTSSDNGTTLALTAIHIDNLVEGPIEANSIDLDAGTMQVLGQVVQVDKLTVFASNIVPNELAGLTEGDFIEVSGQRNASGNVTAGRIELDNASDDFEVRGAIGDVDDVNKTFNIGTLTVDYANATLEIFSAAPAAGDWVEVEGSVYSAGVLMAEQVELESNRSFESVEGDLAIVEGEITSITSNTEFSVASRIVRTDAATEYEEGMASDVVVGAYVEVEGRLDAESVLVATEVEFLTDQVTAAYSLTGAVESVDPAARSLVIMGVTVMVTPTTRMEGANNAPLDFADIATGQMIEVEGFSSVDAEGALVAAKVEITTDTDYEVTGPATAISNPMLRILEVAATTDVTTDFEGPGVSDQVTFFLSVGEGDIVEAEGEWNGSTLIVREIELKGGSN</sequence>